<dbReference type="EMBL" id="VSWD01000008">
    <property type="protein sequence ID" value="KAK3095505.1"/>
    <property type="molecule type" value="Genomic_DNA"/>
</dbReference>
<proteinExistence type="predicted"/>
<accession>A0AA89BTQ6</accession>
<dbReference type="AlphaFoldDB" id="A0AA89BTQ6"/>
<feature type="non-terminal residue" evidence="1">
    <location>
        <position position="1"/>
    </location>
</feature>
<name>A0AA89BTQ6_PINIB</name>
<evidence type="ECO:0008006" key="3">
    <source>
        <dbReference type="Google" id="ProtNLM"/>
    </source>
</evidence>
<gene>
    <name evidence="1" type="ORF">FSP39_015461</name>
</gene>
<dbReference type="PANTHER" id="PTHR19991:SF2">
    <property type="entry name" value="GH08893P"/>
    <property type="match status" value="1"/>
</dbReference>
<reference evidence="1" key="1">
    <citation type="submission" date="2019-08" db="EMBL/GenBank/DDBJ databases">
        <title>The improved chromosome-level genome for the pearl oyster Pinctada fucata martensii using PacBio sequencing and Hi-C.</title>
        <authorList>
            <person name="Zheng Z."/>
        </authorList>
    </citation>
    <scope>NUCLEOTIDE SEQUENCE</scope>
    <source>
        <strain evidence="1">ZZ-2019</strain>
        <tissue evidence="1">Adductor muscle</tissue>
    </source>
</reference>
<dbReference type="PANTHER" id="PTHR19991">
    <property type="entry name" value="L 2 01289"/>
    <property type="match status" value="1"/>
</dbReference>
<organism evidence="1 2">
    <name type="scientific">Pinctada imbricata</name>
    <name type="common">Atlantic pearl-oyster</name>
    <name type="synonym">Pinctada martensii</name>
    <dbReference type="NCBI Taxonomy" id="66713"/>
    <lineage>
        <taxon>Eukaryota</taxon>
        <taxon>Metazoa</taxon>
        <taxon>Spiralia</taxon>
        <taxon>Lophotrochozoa</taxon>
        <taxon>Mollusca</taxon>
        <taxon>Bivalvia</taxon>
        <taxon>Autobranchia</taxon>
        <taxon>Pteriomorphia</taxon>
        <taxon>Pterioida</taxon>
        <taxon>Pterioidea</taxon>
        <taxon>Pteriidae</taxon>
        <taxon>Pinctada</taxon>
    </lineage>
</organism>
<evidence type="ECO:0000313" key="1">
    <source>
        <dbReference type="EMBL" id="KAK3095505.1"/>
    </source>
</evidence>
<sequence>EVIKVKCEDPGTAVHYGVTTVPQIIFFRDGVPALYDIPDDTREVRAAQLQVWLEISQQVAIQTLTDQTFEHLTQASTGATTGDWLVIFYRESCQGHLPAIEGAGVNFRHGKMYLYDVNDPDQYQVRSLISFVTSWHKNVKAQIVPKEPTAL</sequence>
<evidence type="ECO:0000313" key="2">
    <source>
        <dbReference type="Proteomes" id="UP001186944"/>
    </source>
</evidence>
<comment type="caution">
    <text evidence="1">The sequence shown here is derived from an EMBL/GenBank/DDBJ whole genome shotgun (WGS) entry which is preliminary data.</text>
</comment>
<protein>
    <recommendedName>
        <fullName evidence="3">Thioredoxin domain-containing protein</fullName>
    </recommendedName>
</protein>
<dbReference type="Proteomes" id="UP001186944">
    <property type="component" value="Unassembled WGS sequence"/>
</dbReference>
<keyword evidence="2" id="KW-1185">Reference proteome</keyword>